<gene>
    <name evidence="2" type="ORF">GLOTRDRAFT_126351</name>
</gene>
<feature type="compositionally biased region" description="Acidic residues" evidence="1">
    <location>
        <begin position="20"/>
        <end position="30"/>
    </location>
</feature>
<accession>S7RWX6</accession>
<dbReference type="RefSeq" id="XP_007863204.1">
    <property type="nucleotide sequence ID" value="XM_007865013.1"/>
</dbReference>
<feature type="compositionally biased region" description="Basic and acidic residues" evidence="1">
    <location>
        <begin position="10"/>
        <end position="19"/>
    </location>
</feature>
<keyword evidence="3" id="KW-1185">Reference proteome</keyword>
<dbReference type="Proteomes" id="UP000030669">
    <property type="component" value="Unassembled WGS sequence"/>
</dbReference>
<evidence type="ECO:0000313" key="3">
    <source>
        <dbReference type="Proteomes" id="UP000030669"/>
    </source>
</evidence>
<reference evidence="2 3" key="1">
    <citation type="journal article" date="2012" name="Science">
        <title>The Paleozoic origin of enzymatic lignin decomposition reconstructed from 31 fungal genomes.</title>
        <authorList>
            <person name="Floudas D."/>
            <person name="Binder M."/>
            <person name="Riley R."/>
            <person name="Barry K."/>
            <person name="Blanchette R.A."/>
            <person name="Henrissat B."/>
            <person name="Martinez A.T."/>
            <person name="Otillar R."/>
            <person name="Spatafora J.W."/>
            <person name="Yadav J.S."/>
            <person name="Aerts A."/>
            <person name="Benoit I."/>
            <person name="Boyd A."/>
            <person name="Carlson A."/>
            <person name="Copeland A."/>
            <person name="Coutinho P.M."/>
            <person name="de Vries R.P."/>
            <person name="Ferreira P."/>
            <person name="Findley K."/>
            <person name="Foster B."/>
            <person name="Gaskell J."/>
            <person name="Glotzer D."/>
            <person name="Gorecki P."/>
            <person name="Heitman J."/>
            <person name="Hesse C."/>
            <person name="Hori C."/>
            <person name="Igarashi K."/>
            <person name="Jurgens J.A."/>
            <person name="Kallen N."/>
            <person name="Kersten P."/>
            <person name="Kohler A."/>
            <person name="Kuees U."/>
            <person name="Kumar T.K.A."/>
            <person name="Kuo A."/>
            <person name="LaButti K."/>
            <person name="Larrondo L.F."/>
            <person name="Lindquist E."/>
            <person name="Ling A."/>
            <person name="Lombard V."/>
            <person name="Lucas S."/>
            <person name="Lundell T."/>
            <person name="Martin R."/>
            <person name="McLaughlin D.J."/>
            <person name="Morgenstern I."/>
            <person name="Morin E."/>
            <person name="Murat C."/>
            <person name="Nagy L.G."/>
            <person name="Nolan M."/>
            <person name="Ohm R.A."/>
            <person name="Patyshakuliyeva A."/>
            <person name="Rokas A."/>
            <person name="Ruiz-Duenas F.J."/>
            <person name="Sabat G."/>
            <person name="Salamov A."/>
            <person name="Samejima M."/>
            <person name="Schmutz J."/>
            <person name="Slot J.C."/>
            <person name="St John F."/>
            <person name="Stenlid J."/>
            <person name="Sun H."/>
            <person name="Sun S."/>
            <person name="Syed K."/>
            <person name="Tsang A."/>
            <person name="Wiebenga A."/>
            <person name="Young D."/>
            <person name="Pisabarro A."/>
            <person name="Eastwood D.C."/>
            <person name="Martin F."/>
            <person name="Cullen D."/>
            <person name="Grigoriev I.V."/>
            <person name="Hibbett D.S."/>
        </authorList>
    </citation>
    <scope>NUCLEOTIDE SEQUENCE [LARGE SCALE GENOMIC DNA]</scope>
    <source>
        <strain evidence="2 3">ATCC 11539</strain>
    </source>
</reference>
<evidence type="ECO:0000256" key="1">
    <source>
        <dbReference type="SAM" id="MobiDB-lite"/>
    </source>
</evidence>
<proteinExistence type="predicted"/>
<organism evidence="2 3">
    <name type="scientific">Gloeophyllum trabeum (strain ATCC 11539 / FP-39264 / Madison 617)</name>
    <name type="common">Brown rot fungus</name>
    <dbReference type="NCBI Taxonomy" id="670483"/>
    <lineage>
        <taxon>Eukaryota</taxon>
        <taxon>Fungi</taxon>
        <taxon>Dikarya</taxon>
        <taxon>Basidiomycota</taxon>
        <taxon>Agaricomycotina</taxon>
        <taxon>Agaricomycetes</taxon>
        <taxon>Gloeophyllales</taxon>
        <taxon>Gloeophyllaceae</taxon>
        <taxon>Gloeophyllum</taxon>
    </lineage>
</organism>
<dbReference type="GeneID" id="19301382"/>
<evidence type="ECO:0000313" key="2">
    <source>
        <dbReference type="EMBL" id="EPQ57859.1"/>
    </source>
</evidence>
<sequence>MLSALPLILEERRKTTGDGREEEEEEEEEEGHFVPEEEEKTTLTSFAFRLHYTTRTRAPAMVMDLRDLRAGARPHTRWFLFQLPYVRQAKIVCCRWFSGRPWAFDASRLIIPPLPSEEEVVWFRNLFNVRLEHEICLDWFNKLLLSSLCSCVPVHLSSINIQSLVLQVVPWLILSQSTARYRYALAIAI</sequence>
<feature type="region of interest" description="Disordered" evidence="1">
    <location>
        <begin position="10"/>
        <end position="39"/>
    </location>
</feature>
<dbReference type="EMBL" id="KB469298">
    <property type="protein sequence ID" value="EPQ57859.1"/>
    <property type="molecule type" value="Genomic_DNA"/>
</dbReference>
<dbReference type="AlphaFoldDB" id="S7RWX6"/>
<protein>
    <submittedName>
        <fullName evidence="2">Uncharacterized protein</fullName>
    </submittedName>
</protein>
<name>S7RWX6_GLOTA</name>
<dbReference type="HOGENOM" id="CLU_1434572_0_0_1"/>
<dbReference type="KEGG" id="gtr:GLOTRDRAFT_126351"/>